<evidence type="ECO:0000313" key="4">
    <source>
        <dbReference type="Proteomes" id="UP000242287"/>
    </source>
</evidence>
<feature type="domain" description="Hypervirulence associated protein TUDOR" evidence="2">
    <location>
        <begin position="1"/>
        <end position="50"/>
    </location>
</feature>
<evidence type="ECO:0000259" key="2">
    <source>
        <dbReference type="Pfam" id="PF11160"/>
    </source>
</evidence>
<dbReference type="Proteomes" id="UP000242287">
    <property type="component" value="Unassembled WGS sequence"/>
</dbReference>
<feature type="compositionally biased region" description="Gly residues" evidence="1">
    <location>
        <begin position="1"/>
        <end position="10"/>
    </location>
</feature>
<feature type="region of interest" description="Disordered" evidence="1">
    <location>
        <begin position="1"/>
        <end position="51"/>
    </location>
</feature>
<accession>A0A2A9N784</accession>
<feature type="non-terminal residue" evidence="3">
    <location>
        <position position="1"/>
    </location>
</feature>
<feature type="non-terminal residue" evidence="3">
    <location>
        <position position="51"/>
    </location>
</feature>
<dbReference type="Pfam" id="PF11160">
    <property type="entry name" value="Hva1_TUDOR"/>
    <property type="match status" value="1"/>
</dbReference>
<sequence length="51" mass="5584">VSWNWGGGQPTGKVKEVKTSGKLEIESKGKRVHKNADQDNPAVHVERDGND</sequence>
<dbReference type="EMBL" id="KZ302281">
    <property type="protein sequence ID" value="PFH45839.1"/>
    <property type="molecule type" value="Genomic_DNA"/>
</dbReference>
<proteinExistence type="predicted"/>
<dbReference type="OrthoDB" id="2131339at2759"/>
<feature type="compositionally biased region" description="Basic and acidic residues" evidence="1">
    <location>
        <begin position="13"/>
        <end position="37"/>
    </location>
</feature>
<dbReference type="STRING" id="703135.A0A2A9N784"/>
<evidence type="ECO:0000256" key="1">
    <source>
        <dbReference type="SAM" id="MobiDB-lite"/>
    </source>
</evidence>
<protein>
    <recommendedName>
        <fullName evidence="2">Hypervirulence associated protein TUDOR domain-containing protein</fullName>
    </recommendedName>
</protein>
<keyword evidence="4" id="KW-1185">Reference proteome</keyword>
<organism evidence="3 4">
    <name type="scientific">Amanita thiersii Skay4041</name>
    <dbReference type="NCBI Taxonomy" id="703135"/>
    <lineage>
        <taxon>Eukaryota</taxon>
        <taxon>Fungi</taxon>
        <taxon>Dikarya</taxon>
        <taxon>Basidiomycota</taxon>
        <taxon>Agaricomycotina</taxon>
        <taxon>Agaricomycetes</taxon>
        <taxon>Agaricomycetidae</taxon>
        <taxon>Agaricales</taxon>
        <taxon>Pluteineae</taxon>
        <taxon>Amanitaceae</taxon>
        <taxon>Amanita</taxon>
    </lineage>
</organism>
<reference evidence="3 4" key="1">
    <citation type="submission" date="2014-02" db="EMBL/GenBank/DDBJ databases">
        <title>Transposable element dynamics among asymbiotic and ectomycorrhizal Amanita fungi.</title>
        <authorList>
            <consortium name="DOE Joint Genome Institute"/>
            <person name="Hess J."/>
            <person name="Skrede I."/>
            <person name="Wolfe B."/>
            <person name="LaButti K."/>
            <person name="Ohm R.A."/>
            <person name="Grigoriev I.V."/>
            <person name="Pringle A."/>
        </authorList>
    </citation>
    <scope>NUCLEOTIDE SEQUENCE [LARGE SCALE GENOMIC DNA]</scope>
    <source>
        <strain evidence="3 4">SKay4041</strain>
    </source>
</reference>
<gene>
    <name evidence="3" type="ORF">AMATHDRAFT_130586</name>
</gene>
<evidence type="ECO:0000313" key="3">
    <source>
        <dbReference type="EMBL" id="PFH45839.1"/>
    </source>
</evidence>
<name>A0A2A9N784_9AGAR</name>
<dbReference type="InterPro" id="IPR021331">
    <property type="entry name" value="Hva1_TUDOR"/>
</dbReference>
<dbReference type="AlphaFoldDB" id="A0A2A9N784"/>